<dbReference type="EMBL" id="CP041046">
    <property type="protein sequence ID" value="QDE39424.1"/>
    <property type="molecule type" value="Genomic_DNA"/>
</dbReference>
<accession>A0A4Y5Z307</accession>
<dbReference type="OrthoDB" id="176203at2"/>
<keyword evidence="4" id="KW-0472">Membrane</keyword>
<dbReference type="SUPFAM" id="SSF63829">
    <property type="entry name" value="Calcium-dependent phosphotriesterase"/>
    <property type="match status" value="2"/>
</dbReference>
<dbReference type="SUPFAM" id="SSF55874">
    <property type="entry name" value="ATPase domain of HSP90 chaperone/DNA topoisomerase II/histidine kinase"/>
    <property type="match status" value="1"/>
</dbReference>
<dbReference type="Proteomes" id="UP000316093">
    <property type="component" value="Chromosome"/>
</dbReference>
<dbReference type="Gene3D" id="3.30.565.10">
    <property type="entry name" value="Histidine kinase-like ATPase, C-terminal domain"/>
    <property type="match status" value="1"/>
</dbReference>
<dbReference type="PROSITE" id="PS50109">
    <property type="entry name" value="HIS_KIN"/>
    <property type="match status" value="1"/>
</dbReference>
<gene>
    <name evidence="7" type="ORF">FIV34_09530</name>
</gene>
<keyword evidence="5" id="KW-0732">Signal</keyword>
<dbReference type="Gene3D" id="2.60.40.10">
    <property type="entry name" value="Immunoglobulins"/>
    <property type="match status" value="1"/>
</dbReference>
<feature type="chain" id="PRO_5021269025" description="Histidine kinase domain-containing protein" evidence="5">
    <location>
        <begin position="31"/>
        <end position="986"/>
    </location>
</feature>
<name>A0A4Y5Z307_9GAMM</name>
<keyword evidence="8" id="KW-1185">Reference proteome</keyword>
<dbReference type="InterPro" id="IPR036890">
    <property type="entry name" value="HATPase_C_sf"/>
</dbReference>
<dbReference type="PANTHER" id="PTHR24421:SF62">
    <property type="entry name" value="SENSORY TRANSDUCTION HISTIDINE KINASE"/>
    <property type="match status" value="1"/>
</dbReference>
<dbReference type="KEGG" id="lpy:FIV34_09530"/>
<evidence type="ECO:0000256" key="4">
    <source>
        <dbReference type="SAM" id="Phobius"/>
    </source>
</evidence>
<dbReference type="GO" id="GO:0016020">
    <property type="term" value="C:membrane"/>
    <property type="evidence" value="ECO:0007669"/>
    <property type="project" value="InterPro"/>
</dbReference>
<dbReference type="GO" id="GO:0046983">
    <property type="term" value="F:protein dimerization activity"/>
    <property type="evidence" value="ECO:0007669"/>
    <property type="project" value="InterPro"/>
</dbReference>
<dbReference type="SMART" id="SM00387">
    <property type="entry name" value="HATPase_c"/>
    <property type="match status" value="1"/>
</dbReference>
<keyword evidence="4" id="KW-1133">Transmembrane helix</keyword>
<dbReference type="AlphaFoldDB" id="A0A4Y5Z307"/>
<dbReference type="InterPro" id="IPR011712">
    <property type="entry name" value="Sig_transdc_His_kin_sub3_dim/P"/>
</dbReference>
<evidence type="ECO:0000256" key="2">
    <source>
        <dbReference type="ARBA" id="ARBA00022777"/>
    </source>
</evidence>
<dbReference type="CDD" id="cd16917">
    <property type="entry name" value="HATPase_UhpB-NarQ-NarX-like"/>
    <property type="match status" value="1"/>
</dbReference>
<dbReference type="Gene3D" id="1.20.5.1930">
    <property type="match status" value="1"/>
</dbReference>
<dbReference type="RefSeq" id="WP_139981968.1">
    <property type="nucleotide sequence ID" value="NZ_CP041046.1"/>
</dbReference>
<evidence type="ECO:0000313" key="8">
    <source>
        <dbReference type="Proteomes" id="UP000316093"/>
    </source>
</evidence>
<proteinExistence type="predicted"/>
<dbReference type="InterPro" id="IPR011123">
    <property type="entry name" value="Y_Y_Y"/>
</dbReference>
<keyword evidence="3" id="KW-0902">Two-component regulatory system</keyword>
<feature type="domain" description="Histidine kinase" evidence="6">
    <location>
        <begin position="896"/>
        <end position="986"/>
    </location>
</feature>
<keyword evidence="2" id="KW-0418">Kinase</keyword>
<feature type="signal peptide" evidence="5">
    <location>
        <begin position="1"/>
        <end position="30"/>
    </location>
</feature>
<dbReference type="InterPro" id="IPR005467">
    <property type="entry name" value="His_kinase_dom"/>
</dbReference>
<feature type="transmembrane region" description="Helical" evidence="4">
    <location>
        <begin position="749"/>
        <end position="768"/>
    </location>
</feature>
<evidence type="ECO:0000256" key="1">
    <source>
        <dbReference type="ARBA" id="ARBA00022679"/>
    </source>
</evidence>
<protein>
    <recommendedName>
        <fullName evidence="6">Histidine kinase domain-containing protein</fullName>
    </recommendedName>
</protein>
<dbReference type="GO" id="GO:0000155">
    <property type="term" value="F:phosphorelay sensor kinase activity"/>
    <property type="evidence" value="ECO:0007669"/>
    <property type="project" value="InterPro"/>
</dbReference>
<evidence type="ECO:0000259" key="6">
    <source>
        <dbReference type="PROSITE" id="PS50109"/>
    </source>
</evidence>
<organism evidence="7 8">
    <name type="scientific">Luteibacter pinisoli</name>
    <dbReference type="NCBI Taxonomy" id="2589080"/>
    <lineage>
        <taxon>Bacteria</taxon>
        <taxon>Pseudomonadati</taxon>
        <taxon>Pseudomonadota</taxon>
        <taxon>Gammaproteobacteria</taxon>
        <taxon>Lysobacterales</taxon>
        <taxon>Rhodanobacteraceae</taxon>
        <taxon>Luteibacter</taxon>
    </lineage>
</organism>
<sequence>MPFPSPALRVGRFAATLLIVLGLACGEAVSATDIDVPGYVTTSWGAREGSPQDVNAMARTSDGWLWLGTPGGLFRFDGHTFYPYDLTPPSYRGSLQVTDLAVDPTGGLWVTYGRATVAHLAADGRTVTLPTGLPGGMEGVDGVYVDGDGRALAATGDGLFVLRGNAWVRCEAPEWSLPEAPLDNATLDAQGNLVVLAGTRIYRLARHATHFVQIAEHPDFEDAVLISPRDGKLWAAHPHAVALVPGVTMPMRPGPANDSSVRASDRIGHLWTVSQGCPGLCRTVSAPATLSDEKTPVSPPGGDGRQAMSVLGDAAGDVWMGGKQGLVRFHPDDVQLVDGGHVYFAVSPASDGTVLVASDSHSVPDRVVVVTGTAVQTLADALPTTAITRVSDGSAILGGHEGLWRVAGGHLDAYSARPAALGESPIQVLLPAGDGKLWMSMRDHGLFLVSGADWRELGSKDGFPAAWPLVGAAGDDGQDWFGFADGSVAAVEHGATRAPVIYRADIGPVTAVTPGQPLLIGGELGVAWFDGKVFRTLPLRQAGLLRGVTGIVRTPDNAVWINARAGLVRIDATEMARLVSGASSEAAFRLLDTANGLPGGAQQVRPLPTLSVDRQGRLWVAATAGLALVDPSHTAPAPAPRPAITSMASGDGVSLLARGGPLEPADRSLAVGLTGLSAAGPGNVQLRYRLHGVDRAWRFAQGATLLKYADLPSGDFQLEVQARGTEGDWSPSVSSGVVHARPLFRETPLFAVLVALAIAVLIAIAYAFRIASVRRRHAEQTEAKLQERDRIARELHDSTLQGMMGVMLRVTAWQRDERAPADMRAGLEKVSSQLMGLVLDGRARVIALRSVASTRIALSEALRMIGEDHADGSDAAFDLSVEGPELPLGDARQMTILDILREAMHNAFLHADAGHVHVALVYSDVELRAVVRDDGRGIPEEIAEQGQRPGHWGLVTMKERAADIGGRVSIDSEPGRTAVTLTVALA</sequence>
<evidence type="ECO:0000256" key="5">
    <source>
        <dbReference type="SAM" id="SignalP"/>
    </source>
</evidence>
<dbReference type="PANTHER" id="PTHR24421">
    <property type="entry name" value="NITRATE/NITRITE SENSOR PROTEIN NARX-RELATED"/>
    <property type="match status" value="1"/>
</dbReference>
<keyword evidence="4" id="KW-0812">Transmembrane</keyword>
<dbReference type="InterPro" id="IPR015943">
    <property type="entry name" value="WD40/YVTN_repeat-like_dom_sf"/>
</dbReference>
<evidence type="ECO:0000256" key="3">
    <source>
        <dbReference type="ARBA" id="ARBA00023012"/>
    </source>
</evidence>
<reference evidence="7 8" key="1">
    <citation type="submission" date="2019-06" db="EMBL/GenBank/DDBJ databases">
        <title>A complete genome sequence for Luteibacter pinisoli MAH-14.</title>
        <authorList>
            <person name="Baltrus D.A."/>
        </authorList>
    </citation>
    <scope>NUCLEOTIDE SEQUENCE [LARGE SCALE GENOMIC DNA]</scope>
    <source>
        <strain evidence="7 8">MAH-14</strain>
    </source>
</reference>
<keyword evidence="1" id="KW-0808">Transferase</keyword>
<dbReference type="InterPro" id="IPR013783">
    <property type="entry name" value="Ig-like_fold"/>
</dbReference>
<dbReference type="InterPro" id="IPR050482">
    <property type="entry name" value="Sensor_HK_TwoCompSys"/>
</dbReference>
<evidence type="ECO:0000313" key="7">
    <source>
        <dbReference type="EMBL" id="QDE39424.1"/>
    </source>
</evidence>
<dbReference type="InterPro" id="IPR003594">
    <property type="entry name" value="HATPase_dom"/>
</dbReference>
<dbReference type="Pfam" id="PF07730">
    <property type="entry name" value="HisKA_3"/>
    <property type="match status" value="1"/>
</dbReference>
<dbReference type="Pfam" id="PF07495">
    <property type="entry name" value="Y_Y_Y"/>
    <property type="match status" value="1"/>
</dbReference>
<dbReference type="Gene3D" id="2.130.10.10">
    <property type="entry name" value="YVTN repeat-like/Quinoprotein amine dehydrogenase"/>
    <property type="match status" value="2"/>
</dbReference>
<dbReference type="Pfam" id="PF02518">
    <property type="entry name" value="HATPase_c"/>
    <property type="match status" value="1"/>
</dbReference>